<accession>A0AAW3ZG38</accession>
<protein>
    <recommendedName>
        <fullName evidence="3">Cytochrome c domain-containing protein</fullName>
    </recommendedName>
</protein>
<dbReference type="InterPro" id="IPR036909">
    <property type="entry name" value="Cyt_c-like_dom_sf"/>
</dbReference>
<dbReference type="Proteomes" id="UP000613768">
    <property type="component" value="Unassembled WGS sequence"/>
</dbReference>
<name>A0AAW3ZG38_9GAMM</name>
<dbReference type="RefSeq" id="WP_192028438.1">
    <property type="nucleotide sequence ID" value="NZ_JACYTR010000006.1"/>
</dbReference>
<evidence type="ECO:0000313" key="2">
    <source>
        <dbReference type="Proteomes" id="UP000613768"/>
    </source>
</evidence>
<evidence type="ECO:0000313" key="1">
    <source>
        <dbReference type="EMBL" id="MBD8525093.1"/>
    </source>
</evidence>
<dbReference type="GO" id="GO:0009055">
    <property type="term" value="F:electron transfer activity"/>
    <property type="evidence" value="ECO:0007669"/>
    <property type="project" value="InterPro"/>
</dbReference>
<dbReference type="GO" id="GO:0020037">
    <property type="term" value="F:heme binding"/>
    <property type="evidence" value="ECO:0007669"/>
    <property type="project" value="InterPro"/>
</dbReference>
<organism evidence="1 2">
    <name type="scientific">Pseudomarimonas arenosa</name>
    <dbReference type="NCBI Taxonomy" id="2774145"/>
    <lineage>
        <taxon>Bacteria</taxon>
        <taxon>Pseudomonadati</taxon>
        <taxon>Pseudomonadota</taxon>
        <taxon>Gammaproteobacteria</taxon>
        <taxon>Lysobacterales</taxon>
        <taxon>Lysobacteraceae</taxon>
        <taxon>Pseudomarimonas</taxon>
    </lineage>
</organism>
<dbReference type="EMBL" id="JACYTR010000006">
    <property type="protein sequence ID" value="MBD8525093.1"/>
    <property type="molecule type" value="Genomic_DNA"/>
</dbReference>
<evidence type="ECO:0008006" key="3">
    <source>
        <dbReference type="Google" id="ProtNLM"/>
    </source>
</evidence>
<gene>
    <name evidence="1" type="ORF">IFO71_04995</name>
</gene>
<dbReference type="AlphaFoldDB" id="A0AAW3ZG38"/>
<dbReference type="SUPFAM" id="SSF46626">
    <property type="entry name" value="Cytochrome c"/>
    <property type="match status" value="2"/>
</dbReference>
<comment type="caution">
    <text evidence="1">The sequence shown here is derived from an EMBL/GenBank/DDBJ whole genome shotgun (WGS) entry which is preliminary data.</text>
</comment>
<proteinExistence type="predicted"/>
<keyword evidence="2" id="KW-1185">Reference proteome</keyword>
<sequence length="834" mass="93287">MRKLIVVLGLAALAGGIIWWITRPAKDPCEFDGQVKDEALCVGVTADQLVGADEDYFADMDYGVSKDAQLLVERLQDFVPGITPEEARRAIASGRNNWIVWTAGNDKFWDQIGKDSKGTLDFLKILSNHPSLKFSRDNRWNYLGLVNEPCFRKGSAARADRWGLWLDVRDEDCPKDPFENADKYPGVEIGARGKDIEAGSYYGYATGIVGLRLFPNPAFDKAAQADWDADRFYTDPDYYNNKNLIRPYRVGMSCGFCHVGPNPTNPPADPENPQWANLNSNPGAQYFWIDRIFSWQADPTSFPYQLFHTARPGALDTSLVSSDYINNPRTMNAVYSLVARLENAKRFGEEKLAGGSLDNAQFNDYLPKSSPLNQFFEAPDTVFTPRVLKDGADSVGALGALNRVFVNIGLFSEEWTRHFRPLVGGKTITPFPIKTARKNSSYWQANERQTPNLALFFVATARPDYLRNAPGGEQHLSSDEAVLQEGKIAFAENCARCHSSKLPEKAYSFFPNGCVGPNYLQCWDAYWEWSKGEEFKAEMRDLVQAPDFLDNNFLSTELRVPVTLLETNACSPLASNGIAENIWDNFTSESYKTLPSVGSITVHHPMTGEPSRFEMPGGGRGYTRPASLISAWSTAPFLLNNSLGDFYPSGSVEDRMKSFDSSIRQLLWPQTRAGDRQYTVANGKQVPGLIDRTTMRSFLRIPRGFLPDKLQALMGPLERWLPWLFDDAGIEIGPIPKGTPVNLISNIDLDHPLRTVPTVIDVVKALKKIPQDATEEQAIEIFRERGIADRLLEVSKCPDFVVNRGHYFGTEFAGNSPGLSDQQKESLIEFIKTF</sequence>
<reference evidence="1 2" key="1">
    <citation type="submission" date="2020-09" db="EMBL/GenBank/DDBJ databases">
        <title>Pseudoxanthomonas sp. CAU 1598 isolated from sand of Yaerae Beach.</title>
        <authorList>
            <person name="Kim W."/>
        </authorList>
    </citation>
    <scope>NUCLEOTIDE SEQUENCE [LARGE SCALE GENOMIC DNA]</scope>
    <source>
        <strain evidence="1 2">CAU 1598</strain>
    </source>
</reference>